<dbReference type="RefSeq" id="WP_348702468.1">
    <property type="nucleotide sequence ID" value="NZ_CAXIYA010000004.1"/>
</dbReference>
<dbReference type="Proteomes" id="UP001497602">
    <property type="component" value="Unassembled WGS sequence"/>
</dbReference>
<dbReference type="EMBL" id="CAXJRC010000005">
    <property type="protein sequence ID" value="CAL2105265.1"/>
    <property type="molecule type" value="Genomic_DNA"/>
</dbReference>
<organism evidence="1 2">
    <name type="scientific">Tenacibaculum vairaonense</name>
    <dbReference type="NCBI Taxonomy" id="3137860"/>
    <lineage>
        <taxon>Bacteria</taxon>
        <taxon>Pseudomonadati</taxon>
        <taxon>Bacteroidota</taxon>
        <taxon>Flavobacteriia</taxon>
        <taxon>Flavobacteriales</taxon>
        <taxon>Flavobacteriaceae</taxon>
        <taxon>Tenacibaculum</taxon>
    </lineage>
</organism>
<accession>A0ABP1F495</accession>
<proteinExistence type="predicted"/>
<protein>
    <submittedName>
        <fullName evidence="1">Uncharacterized protein</fullName>
    </submittedName>
</protein>
<evidence type="ECO:0000313" key="2">
    <source>
        <dbReference type="Proteomes" id="UP001497602"/>
    </source>
</evidence>
<comment type="caution">
    <text evidence="1">The sequence shown here is derived from an EMBL/GenBank/DDBJ whole genome shotgun (WGS) entry which is preliminary data.</text>
</comment>
<gene>
    <name evidence="1" type="ORF">T190115A13A_140032</name>
</gene>
<evidence type="ECO:0000313" key="1">
    <source>
        <dbReference type="EMBL" id="CAL2105265.1"/>
    </source>
</evidence>
<name>A0ABP1F495_9FLAO</name>
<sequence length="145" mass="17417">MNLIEKISNWIKPKSPKAEYDNREFEWCIVGNIVDEHHWGENKEIKRGNKQFRPGAKVYCMPEFGGMAYESIRVLGKPRRQNRLINIIIRTRAIKNFRIQKVYNPYIQNQIGSHSFYWNNRRSENELKNLKEMINYLNTLTEEIN</sequence>
<keyword evidence="2" id="KW-1185">Reference proteome</keyword>
<reference evidence="1 2" key="1">
    <citation type="submission" date="2024-05" db="EMBL/GenBank/DDBJ databases">
        <authorList>
            <person name="Duchaud E."/>
        </authorList>
    </citation>
    <scope>NUCLEOTIDE SEQUENCE [LARGE SCALE GENOMIC DNA]</scope>
    <source>
        <strain evidence="1">Ena-SAMPLE-TAB-13-05-2024-13:56:06:370-140305</strain>
    </source>
</reference>